<feature type="transmembrane region" description="Helical" evidence="8">
    <location>
        <begin position="407"/>
        <end position="428"/>
    </location>
</feature>
<dbReference type="GO" id="GO:0005886">
    <property type="term" value="C:plasma membrane"/>
    <property type="evidence" value="ECO:0007669"/>
    <property type="project" value="UniProtKB-SubCell"/>
</dbReference>
<dbReference type="NCBIfam" id="TIGR00711">
    <property type="entry name" value="efflux_EmrB"/>
    <property type="match status" value="1"/>
</dbReference>
<keyword evidence="6 8" id="KW-1133">Transmembrane helix</keyword>
<dbReference type="Pfam" id="PF07690">
    <property type="entry name" value="MFS_1"/>
    <property type="match status" value="1"/>
</dbReference>
<feature type="transmembrane region" description="Helical" evidence="8">
    <location>
        <begin position="114"/>
        <end position="135"/>
    </location>
</feature>
<keyword evidence="3" id="KW-0813">Transport</keyword>
<dbReference type="PANTHER" id="PTHR23501:SF197">
    <property type="entry name" value="COMD"/>
    <property type="match status" value="1"/>
</dbReference>
<dbReference type="InterPro" id="IPR020846">
    <property type="entry name" value="MFS_dom"/>
</dbReference>
<dbReference type="FunFam" id="1.20.1720.10:FF:000004">
    <property type="entry name" value="EmrB/QacA family drug resistance transporter"/>
    <property type="match status" value="1"/>
</dbReference>
<feature type="transmembrane region" description="Helical" evidence="8">
    <location>
        <begin position="311"/>
        <end position="331"/>
    </location>
</feature>
<organism evidence="10 11">
    <name type="scientific">Kitasatospora kifunensis</name>
    <name type="common">Streptomyces kifunensis</name>
    <dbReference type="NCBI Taxonomy" id="58351"/>
    <lineage>
        <taxon>Bacteria</taxon>
        <taxon>Bacillati</taxon>
        <taxon>Actinomycetota</taxon>
        <taxon>Actinomycetes</taxon>
        <taxon>Kitasatosporales</taxon>
        <taxon>Streptomycetaceae</taxon>
        <taxon>Kitasatospora</taxon>
    </lineage>
</organism>
<evidence type="ECO:0000256" key="5">
    <source>
        <dbReference type="ARBA" id="ARBA00022692"/>
    </source>
</evidence>
<dbReference type="PRINTS" id="PR01036">
    <property type="entry name" value="TCRTETB"/>
</dbReference>
<evidence type="ECO:0000256" key="6">
    <source>
        <dbReference type="ARBA" id="ARBA00022989"/>
    </source>
</evidence>
<dbReference type="RefSeq" id="WP_184934844.1">
    <property type="nucleotide sequence ID" value="NZ_JACHJV010000001.1"/>
</dbReference>
<dbReference type="InterPro" id="IPR036259">
    <property type="entry name" value="MFS_trans_sf"/>
</dbReference>
<feature type="transmembrane region" description="Helical" evidence="8">
    <location>
        <begin position="208"/>
        <end position="229"/>
    </location>
</feature>
<feature type="transmembrane region" description="Helical" evidence="8">
    <location>
        <begin position="21"/>
        <end position="46"/>
    </location>
</feature>
<keyword evidence="7 8" id="KW-0472">Membrane</keyword>
<proteinExistence type="inferred from homology"/>
<dbReference type="AlphaFoldDB" id="A0A7W7QZI3"/>
<feature type="transmembrane region" description="Helical" evidence="8">
    <location>
        <begin position="89"/>
        <end position="108"/>
    </location>
</feature>
<feature type="transmembrane region" description="Helical" evidence="8">
    <location>
        <begin position="343"/>
        <end position="362"/>
    </location>
</feature>
<comment type="similarity">
    <text evidence="2">Belongs to the major facilitator superfamily. TCR/Tet family.</text>
</comment>
<evidence type="ECO:0000256" key="2">
    <source>
        <dbReference type="ARBA" id="ARBA00007520"/>
    </source>
</evidence>
<gene>
    <name evidence="10" type="ORF">FHR34_001709</name>
</gene>
<evidence type="ECO:0000256" key="4">
    <source>
        <dbReference type="ARBA" id="ARBA00022475"/>
    </source>
</evidence>
<name>A0A7W7QZI3_KITKI</name>
<feature type="transmembrane region" description="Helical" evidence="8">
    <location>
        <begin position="279"/>
        <end position="299"/>
    </location>
</feature>
<evidence type="ECO:0000259" key="9">
    <source>
        <dbReference type="PROSITE" id="PS50850"/>
    </source>
</evidence>
<dbReference type="SUPFAM" id="SSF103473">
    <property type="entry name" value="MFS general substrate transporter"/>
    <property type="match status" value="1"/>
</dbReference>
<feature type="transmembrane region" description="Helical" evidence="8">
    <location>
        <begin position="174"/>
        <end position="196"/>
    </location>
</feature>
<dbReference type="GO" id="GO:0022857">
    <property type="term" value="F:transmembrane transporter activity"/>
    <property type="evidence" value="ECO:0007669"/>
    <property type="project" value="InterPro"/>
</dbReference>
<protein>
    <submittedName>
        <fullName evidence="10">EmrB/QacA subfamily drug resistance transporter</fullName>
    </submittedName>
</protein>
<evidence type="ECO:0000313" key="11">
    <source>
        <dbReference type="Proteomes" id="UP000540506"/>
    </source>
</evidence>
<dbReference type="InterPro" id="IPR004638">
    <property type="entry name" value="EmrB-like"/>
</dbReference>
<sequence>MTDTKAVPLETDQQPPSQRTIYIAMIGLMLGMLMAMLDNLIVSTALPTIVGDLGGLARLSWVVTAYALGAAVTTPFWGKLGDLYGRKSMFMVAIVVFLGGSALAGLSQNMDQLIGFRALQGLGAGGLMVGAMATLGDLVPPRQRGRYMGMIGGMMPIAFVGGPLLGGFLTQSLSWRWCFYVNLPLGLVALLVTGLGMHLPRRRITARLDYLGGALLTVGVVAITLVASWGGGQYPWGSTQILGLTGLSAVALAAFVVSQHRVAEPILPPRMFRDRNFTVAQVLSFLVGAAMFGAVNFLPQYMQYVQGASPTASGLLLLPLMFGMLVVMLTVAQITTRTGRYRAFVIIGGVVLTAGMLILLLLRVDTSLLVSSLLTVVVGLGLGFLMQNTMLITQNSVALRDMGAASGSVTLFRTIGGSLGIALLGSLYTRGLDHQLTGRLGAQGHALISAHLPPSALKGLPGPARTAFEQGVTHGLYGVFVGGAVLSAAAFLLSWLIREVPLRGSEEPLVEV</sequence>
<evidence type="ECO:0000256" key="3">
    <source>
        <dbReference type="ARBA" id="ARBA00022448"/>
    </source>
</evidence>
<feature type="domain" description="Major facilitator superfamily (MFS) profile" evidence="9">
    <location>
        <begin position="24"/>
        <end position="502"/>
    </location>
</feature>
<reference evidence="10 11" key="1">
    <citation type="submission" date="2020-08" db="EMBL/GenBank/DDBJ databases">
        <title>Sequencing the genomes of 1000 actinobacteria strains.</title>
        <authorList>
            <person name="Klenk H.-P."/>
        </authorList>
    </citation>
    <scope>NUCLEOTIDE SEQUENCE [LARGE SCALE GENOMIC DNA]</scope>
    <source>
        <strain evidence="10 11">DSM 41654</strain>
    </source>
</reference>
<evidence type="ECO:0000256" key="8">
    <source>
        <dbReference type="SAM" id="Phobius"/>
    </source>
</evidence>
<dbReference type="Proteomes" id="UP000540506">
    <property type="component" value="Unassembled WGS sequence"/>
</dbReference>
<feature type="transmembrane region" description="Helical" evidence="8">
    <location>
        <begin position="58"/>
        <end position="77"/>
    </location>
</feature>
<dbReference type="InterPro" id="IPR011701">
    <property type="entry name" value="MFS"/>
</dbReference>
<comment type="caution">
    <text evidence="10">The sequence shown here is derived from an EMBL/GenBank/DDBJ whole genome shotgun (WGS) entry which is preliminary data.</text>
</comment>
<accession>A0A7W7QZI3</accession>
<keyword evidence="4" id="KW-1003">Cell membrane</keyword>
<dbReference type="Gene3D" id="1.20.1250.20">
    <property type="entry name" value="MFS general substrate transporter like domains"/>
    <property type="match status" value="1"/>
</dbReference>
<keyword evidence="5 8" id="KW-0812">Transmembrane</keyword>
<dbReference type="CDD" id="cd17502">
    <property type="entry name" value="MFS_Azr1_MDR_like"/>
    <property type="match status" value="1"/>
</dbReference>
<dbReference type="PROSITE" id="PS50850">
    <property type="entry name" value="MFS"/>
    <property type="match status" value="1"/>
</dbReference>
<feature type="transmembrane region" description="Helical" evidence="8">
    <location>
        <begin position="475"/>
        <end position="497"/>
    </location>
</feature>
<evidence type="ECO:0000256" key="1">
    <source>
        <dbReference type="ARBA" id="ARBA00004651"/>
    </source>
</evidence>
<keyword evidence="11" id="KW-1185">Reference proteome</keyword>
<evidence type="ECO:0000256" key="7">
    <source>
        <dbReference type="ARBA" id="ARBA00023136"/>
    </source>
</evidence>
<comment type="subcellular location">
    <subcellularLocation>
        <location evidence="1">Cell membrane</location>
        <topology evidence="1">Multi-pass membrane protein</topology>
    </subcellularLocation>
</comment>
<dbReference type="Gene3D" id="1.20.1720.10">
    <property type="entry name" value="Multidrug resistance protein D"/>
    <property type="match status" value="1"/>
</dbReference>
<feature type="transmembrane region" description="Helical" evidence="8">
    <location>
        <begin position="147"/>
        <end position="168"/>
    </location>
</feature>
<feature type="transmembrane region" description="Helical" evidence="8">
    <location>
        <begin position="241"/>
        <end position="258"/>
    </location>
</feature>
<dbReference type="PANTHER" id="PTHR23501">
    <property type="entry name" value="MAJOR FACILITATOR SUPERFAMILY"/>
    <property type="match status" value="1"/>
</dbReference>
<feature type="transmembrane region" description="Helical" evidence="8">
    <location>
        <begin position="368"/>
        <end position="386"/>
    </location>
</feature>
<dbReference type="EMBL" id="JACHJV010000001">
    <property type="protein sequence ID" value="MBB4922716.1"/>
    <property type="molecule type" value="Genomic_DNA"/>
</dbReference>
<evidence type="ECO:0000313" key="10">
    <source>
        <dbReference type="EMBL" id="MBB4922716.1"/>
    </source>
</evidence>